<comment type="caution">
    <text evidence="8">The sequence shown here is derived from an EMBL/GenBank/DDBJ whole genome shotgun (WGS) entry which is preliminary data.</text>
</comment>
<evidence type="ECO:0000256" key="7">
    <source>
        <dbReference type="ARBA" id="ARBA00023242"/>
    </source>
</evidence>
<dbReference type="InterPro" id="IPR016069">
    <property type="entry name" value="Translin_C"/>
</dbReference>
<proteinExistence type="inferred from homology"/>
<dbReference type="SUPFAM" id="SSF74784">
    <property type="entry name" value="Translin"/>
    <property type="match status" value="1"/>
</dbReference>
<dbReference type="STRING" id="71784.A0A1Y2BBB3"/>
<dbReference type="AlphaFoldDB" id="A0A1Y2BBB3"/>
<protein>
    <submittedName>
        <fullName evidence="8">Translin</fullName>
    </submittedName>
</protein>
<dbReference type="Gene3D" id="1.20.58.200">
    <property type="entry name" value="Translin, domain 2"/>
    <property type="match status" value="1"/>
</dbReference>
<dbReference type="FunCoup" id="A0A1Y2BBB3">
    <property type="interactions" value="797"/>
</dbReference>
<dbReference type="Proteomes" id="UP000193986">
    <property type="component" value="Unassembled WGS sequence"/>
</dbReference>
<dbReference type="GO" id="GO:0005634">
    <property type="term" value="C:nucleus"/>
    <property type="evidence" value="ECO:0007669"/>
    <property type="project" value="UniProtKB-SubCell"/>
</dbReference>
<evidence type="ECO:0000256" key="4">
    <source>
        <dbReference type="ARBA" id="ARBA00022490"/>
    </source>
</evidence>
<dbReference type="InterPro" id="IPR002848">
    <property type="entry name" value="Translin_fam"/>
</dbReference>
<dbReference type="GO" id="GO:0005737">
    <property type="term" value="C:cytoplasm"/>
    <property type="evidence" value="ECO:0007669"/>
    <property type="project" value="UniProtKB-SubCell"/>
</dbReference>
<dbReference type="PANTHER" id="PTHR10741">
    <property type="entry name" value="TRANSLIN AND TRANSLIN ASSOCIATED PROTEIN X"/>
    <property type="match status" value="1"/>
</dbReference>
<dbReference type="InterPro" id="IPR036081">
    <property type="entry name" value="Translin_sf"/>
</dbReference>
<accession>A0A1Y2BBB3</accession>
<keyword evidence="6" id="KW-0238">DNA-binding</keyword>
<dbReference type="GO" id="GO:0043565">
    <property type="term" value="F:sequence-specific DNA binding"/>
    <property type="evidence" value="ECO:0007669"/>
    <property type="project" value="InterPro"/>
</dbReference>
<dbReference type="InterPro" id="IPR016068">
    <property type="entry name" value="Translin_N"/>
</dbReference>
<organism evidence="8 9">
    <name type="scientific">Naematelia encephala</name>
    <dbReference type="NCBI Taxonomy" id="71784"/>
    <lineage>
        <taxon>Eukaryota</taxon>
        <taxon>Fungi</taxon>
        <taxon>Dikarya</taxon>
        <taxon>Basidiomycota</taxon>
        <taxon>Agaricomycotina</taxon>
        <taxon>Tremellomycetes</taxon>
        <taxon>Tremellales</taxon>
        <taxon>Naemateliaceae</taxon>
        <taxon>Naematelia</taxon>
    </lineage>
</organism>
<dbReference type="InParanoid" id="A0A1Y2BBB3"/>
<dbReference type="Pfam" id="PF01997">
    <property type="entry name" value="Translin"/>
    <property type="match status" value="1"/>
</dbReference>
<dbReference type="Gene3D" id="1.20.58.190">
    <property type="entry name" value="Translin, domain 1"/>
    <property type="match status" value="1"/>
</dbReference>
<evidence type="ECO:0000256" key="3">
    <source>
        <dbReference type="ARBA" id="ARBA00005902"/>
    </source>
</evidence>
<sequence>MTDSSDRIKSVDDALTSVIGLLETESTLKKTIRESLEPIDDLHRSALAELNKLHSSSYTSHAAICSRTLEIISTAGPHWNNVASLVPEGEYYRYQFALGPPMRNLTTLVALAHFLLHDSLISSTDTAIAMGLPTTLQLTAEDYLQGVIGMVNELPRLSINSVTAQNFTLPTKIASFVNDIFASYSLLNLRNDALRRKFDSLKYDLKRCEDVVYDLTLRGLTRPAV</sequence>
<reference evidence="8 9" key="1">
    <citation type="submission" date="2016-07" db="EMBL/GenBank/DDBJ databases">
        <title>Pervasive Adenine N6-methylation of Active Genes in Fungi.</title>
        <authorList>
            <consortium name="DOE Joint Genome Institute"/>
            <person name="Mondo S.J."/>
            <person name="Dannebaum R.O."/>
            <person name="Kuo R.C."/>
            <person name="Labutti K."/>
            <person name="Haridas S."/>
            <person name="Kuo A."/>
            <person name="Salamov A."/>
            <person name="Ahrendt S.R."/>
            <person name="Lipzen A."/>
            <person name="Sullivan W."/>
            <person name="Andreopoulos W.B."/>
            <person name="Clum A."/>
            <person name="Lindquist E."/>
            <person name="Daum C."/>
            <person name="Ramamoorthy G.K."/>
            <person name="Gryganskyi A."/>
            <person name="Culley D."/>
            <person name="Magnuson J.K."/>
            <person name="James T.Y."/>
            <person name="O'Malley M.A."/>
            <person name="Stajich J.E."/>
            <person name="Spatafora J.W."/>
            <person name="Visel A."/>
            <person name="Grigoriev I.V."/>
        </authorList>
    </citation>
    <scope>NUCLEOTIDE SEQUENCE [LARGE SCALE GENOMIC DNA]</scope>
    <source>
        <strain evidence="8 9">68-887.2</strain>
    </source>
</reference>
<keyword evidence="5" id="KW-0694">RNA-binding</keyword>
<gene>
    <name evidence="8" type="ORF">BCR39DRAFT_524223</name>
</gene>
<dbReference type="CDD" id="cd14819">
    <property type="entry name" value="Translin"/>
    <property type="match status" value="1"/>
</dbReference>
<evidence type="ECO:0000313" key="8">
    <source>
        <dbReference type="EMBL" id="ORY32122.1"/>
    </source>
</evidence>
<dbReference type="GO" id="GO:0016070">
    <property type="term" value="P:RNA metabolic process"/>
    <property type="evidence" value="ECO:0007669"/>
    <property type="project" value="InterPro"/>
</dbReference>
<dbReference type="OrthoDB" id="829at2759"/>
<evidence type="ECO:0000313" key="9">
    <source>
        <dbReference type="Proteomes" id="UP000193986"/>
    </source>
</evidence>
<dbReference type="GO" id="GO:0003697">
    <property type="term" value="F:single-stranded DNA binding"/>
    <property type="evidence" value="ECO:0007669"/>
    <property type="project" value="InterPro"/>
</dbReference>
<comment type="similarity">
    <text evidence="3">Belongs to the translin family.</text>
</comment>
<dbReference type="GO" id="GO:0003723">
    <property type="term" value="F:RNA binding"/>
    <property type="evidence" value="ECO:0007669"/>
    <property type="project" value="UniProtKB-KW"/>
</dbReference>
<evidence type="ECO:0000256" key="5">
    <source>
        <dbReference type="ARBA" id="ARBA00022884"/>
    </source>
</evidence>
<evidence type="ECO:0000256" key="1">
    <source>
        <dbReference type="ARBA" id="ARBA00004123"/>
    </source>
</evidence>
<name>A0A1Y2BBB3_9TREE</name>
<keyword evidence="9" id="KW-1185">Reference proteome</keyword>
<keyword evidence="4" id="KW-0963">Cytoplasm</keyword>
<evidence type="ECO:0000256" key="2">
    <source>
        <dbReference type="ARBA" id="ARBA00004496"/>
    </source>
</evidence>
<evidence type="ECO:0000256" key="6">
    <source>
        <dbReference type="ARBA" id="ARBA00023125"/>
    </source>
</evidence>
<dbReference type="EMBL" id="MCFC01000011">
    <property type="protein sequence ID" value="ORY32122.1"/>
    <property type="molecule type" value="Genomic_DNA"/>
</dbReference>
<dbReference type="InterPro" id="IPR033956">
    <property type="entry name" value="Translin"/>
</dbReference>
<keyword evidence="7" id="KW-0539">Nucleus</keyword>
<comment type="subcellular location">
    <subcellularLocation>
        <location evidence="2">Cytoplasm</location>
    </subcellularLocation>
    <subcellularLocation>
        <location evidence="1">Nucleus</location>
    </subcellularLocation>
</comment>
<dbReference type="FunFam" id="1.20.58.200:FF:000002">
    <property type="entry name" value="Putative translin"/>
    <property type="match status" value="1"/>
</dbReference>